<dbReference type="InterPro" id="IPR003010">
    <property type="entry name" value="C-N_Hydrolase"/>
</dbReference>
<evidence type="ECO:0000259" key="2">
    <source>
        <dbReference type="PROSITE" id="PS50263"/>
    </source>
</evidence>
<name>A0A4S3PKZ0_9BACI</name>
<evidence type="ECO:0000256" key="1">
    <source>
        <dbReference type="ARBA" id="ARBA00010613"/>
    </source>
</evidence>
<dbReference type="EMBL" id="SLUB01000067">
    <property type="protein sequence ID" value="THE09685.1"/>
    <property type="molecule type" value="Genomic_DNA"/>
</dbReference>
<dbReference type="PANTHER" id="PTHR23088:SF27">
    <property type="entry name" value="DEAMINATED GLUTATHIONE AMIDASE"/>
    <property type="match status" value="1"/>
</dbReference>
<dbReference type="PANTHER" id="PTHR23088">
    <property type="entry name" value="NITRILASE-RELATED"/>
    <property type="match status" value="1"/>
</dbReference>
<evidence type="ECO:0000313" key="3">
    <source>
        <dbReference type="EMBL" id="THE09685.1"/>
    </source>
</evidence>
<keyword evidence="3" id="KW-0378">Hydrolase</keyword>
<dbReference type="CDD" id="cd07583">
    <property type="entry name" value="nitrilase_5"/>
    <property type="match status" value="1"/>
</dbReference>
<organism evidence="3 4">
    <name type="scientific">Bacillus timonensis</name>
    <dbReference type="NCBI Taxonomy" id="1033734"/>
    <lineage>
        <taxon>Bacteria</taxon>
        <taxon>Bacillati</taxon>
        <taxon>Bacillota</taxon>
        <taxon>Bacilli</taxon>
        <taxon>Bacillales</taxon>
        <taxon>Bacillaceae</taxon>
        <taxon>Bacillus</taxon>
    </lineage>
</organism>
<dbReference type="Gene3D" id="3.60.110.10">
    <property type="entry name" value="Carbon-nitrogen hydrolase"/>
    <property type="match status" value="1"/>
</dbReference>
<dbReference type="Pfam" id="PF00795">
    <property type="entry name" value="CN_hydrolase"/>
    <property type="match status" value="1"/>
</dbReference>
<dbReference type="PROSITE" id="PS50263">
    <property type="entry name" value="CN_HYDROLASE"/>
    <property type="match status" value="1"/>
</dbReference>
<feature type="domain" description="CN hydrolase" evidence="2">
    <location>
        <begin position="3"/>
        <end position="240"/>
    </location>
</feature>
<protein>
    <submittedName>
        <fullName evidence="3">Carbon-nitrogen family hydrolase</fullName>
    </submittedName>
</protein>
<dbReference type="RefSeq" id="WP_136381587.1">
    <property type="nucleotide sequence ID" value="NZ_SLUB01000067.1"/>
</dbReference>
<dbReference type="OrthoDB" id="9811121at2"/>
<proteinExistence type="inferred from homology"/>
<dbReference type="Proteomes" id="UP000306477">
    <property type="component" value="Unassembled WGS sequence"/>
</dbReference>
<dbReference type="SUPFAM" id="SSF56317">
    <property type="entry name" value="Carbon-nitrogen hydrolase"/>
    <property type="match status" value="1"/>
</dbReference>
<evidence type="ECO:0000313" key="4">
    <source>
        <dbReference type="Proteomes" id="UP000306477"/>
    </source>
</evidence>
<comment type="similarity">
    <text evidence="1">Belongs to the carbon-nitrogen hydrolase superfamily. NIT1/NIT2 family.</text>
</comment>
<dbReference type="InterPro" id="IPR036526">
    <property type="entry name" value="C-N_Hydrolase_sf"/>
</dbReference>
<gene>
    <name evidence="3" type="ORF">E1I69_21455</name>
</gene>
<dbReference type="GO" id="GO:0016787">
    <property type="term" value="F:hydrolase activity"/>
    <property type="evidence" value="ECO:0007669"/>
    <property type="project" value="UniProtKB-KW"/>
</dbReference>
<sequence length="262" mass="29646">MNLKIACIQYDIQFGKPQENFDLISIEIEKTMNQDAPDVIVLPELWTTGYDLTRLDEIADDHGNETYAFIGDLAKKYSVNIVAGSIAKKTEHGVTNTMFVFNREGEIISEYSKLHLFQLMDEHLYLQAGEAKGAFTIETIPAAGVICYDIRFPEWIRAHTSSGAEILFVVAEWPLPRLEHWRTLLLSRAIENQCYVVACNSVGSNPDNVFGGHSMIIDPWGTIIAEADTESTTLIGEIDLSKVQEVRKQIPIFQDRRPDFYK</sequence>
<dbReference type="STRING" id="1033734.GCA_000285535_01139"/>
<dbReference type="AlphaFoldDB" id="A0A4S3PKZ0"/>
<keyword evidence="4" id="KW-1185">Reference proteome</keyword>
<comment type="caution">
    <text evidence="3">The sequence shown here is derived from an EMBL/GenBank/DDBJ whole genome shotgun (WGS) entry which is preliminary data.</text>
</comment>
<accession>A0A4S3PKZ0</accession>
<reference evidence="3 4" key="1">
    <citation type="journal article" date="2019" name="Indoor Air">
        <title>Impacts of indoor surface finishes on bacterial viability.</title>
        <authorList>
            <person name="Hu J."/>
            <person name="Maamar S.B."/>
            <person name="Glawe A.J."/>
            <person name="Gottel N."/>
            <person name="Gilbert J.A."/>
            <person name="Hartmann E.M."/>
        </authorList>
    </citation>
    <scope>NUCLEOTIDE SEQUENCE [LARGE SCALE GENOMIC DNA]</scope>
    <source>
        <strain evidence="3 4">AF060A6</strain>
    </source>
</reference>